<evidence type="ECO:0000313" key="1">
    <source>
        <dbReference type="EMBL" id="HIT41611.1"/>
    </source>
</evidence>
<evidence type="ECO:0008006" key="3">
    <source>
        <dbReference type="Google" id="ProtNLM"/>
    </source>
</evidence>
<gene>
    <name evidence="1" type="ORF">IAB60_05860</name>
</gene>
<organism evidence="1 2">
    <name type="scientific">Candidatus Caccovicinus merdipullorum</name>
    <dbReference type="NCBI Taxonomy" id="2840724"/>
    <lineage>
        <taxon>Bacteria</taxon>
        <taxon>Bacillati</taxon>
        <taxon>Bacillota</taxon>
        <taxon>Clostridia</taxon>
        <taxon>Eubacteriales</taxon>
        <taxon>Candidatus Caccovicinus</taxon>
    </lineage>
</organism>
<protein>
    <recommendedName>
        <fullName evidence="3">Spore coat protein</fullName>
    </recommendedName>
</protein>
<comment type="caution">
    <text evidence="1">The sequence shown here is derived from an EMBL/GenBank/DDBJ whole genome shotgun (WGS) entry which is preliminary data.</text>
</comment>
<dbReference type="EMBL" id="DVKS01000097">
    <property type="protein sequence ID" value="HIT41611.1"/>
    <property type="molecule type" value="Genomic_DNA"/>
</dbReference>
<proteinExistence type="predicted"/>
<evidence type="ECO:0000313" key="2">
    <source>
        <dbReference type="Proteomes" id="UP000886860"/>
    </source>
</evidence>
<dbReference type="Proteomes" id="UP000886860">
    <property type="component" value="Unassembled WGS sequence"/>
</dbReference>
<sequence>MSPKELSYIEDALGHESFMKTQCTEAAQNLQDPDLKAYAQQLVQKHDQIFSNLYHLI</sequence>
<name>A0A9D1GIY8_9FIRM</name>
<reference evidence="1" key="2">
    <citation type="journal article" date="2021" name="PeerJ">
        <title>Extensive microbial diversity within the chicken gut microbiome revealed by metagenomics and culture.</title>
        <authorList>
            <person name="Gilroy R."/>
            <person name="Ravi A."/>
            <person name="Getino M."/>
            <person name="Pursley I."/>
            <person name="Horton D.L."/>
            <person name="Alikhan N.F."/>
            <person name="Baker D."/>
            <person name="Gharbi K."/>
            <person name="Hall N."/>
            <person name="Watson M."/>
            <person name="Adriaenssens E.M."/>
            <person name="Foster-Nyarko E."/>
            <person name="Jarju S."/>
            <person name="Secka A."/>
            <person name="Antonio M."/>
            <person name="Oren A."/>
            <person name="Chaudhuri R.R."/>
            <person name="La Ragione R."/>
            <person name="Hildebrand F."/>
            <person name="Pallen M.J."/>
        </authorList>
    </citation>
    <scope>NUCLEOTIDE SEQUENCE</scope>
    <source>
        <strain evidence="1">CHK123-3438</strain>
    </source>
</reference>
<reference evidence="1" key="1">
    <citation type="submission" date="2020-10" db="EMBL/GenBank/DDBJ databases">
        <authorList>
            <person name="Gilroy R."/>
        </authorList>
    </citation>
    <scope>NUCLEOTIDE SEQUENCE</scope>
    <source>
        <strain evidence="1">CHK123-3438</strain>
    </source>
</reference>
<dbReference type="AlphaFoldDB" id="A0A9D1GIY8"/>
<accession>A0A9D1GIY8</accession>